<organism evidence="1">
    <name type="scientific">Rhipicephalus pulchellus</name>
    <name type="common">Yellow backed tick</name>
    <name type="synonym">Dermacentor pulchellus</name>
    <dbReference type="NCBI Taxonomy" id="72859"/>
    <lineage>
        <taxon>Eukaryota</taxon>
        <taxon>Metazoa</taxon>
        <taxon>Ecdysozoa</taxon>
        <taxon>Arthropoda</taxon>
        <taxon>Chelicerata</taxon>
        <taxon>Arachnida</taxon>
        <taxon>Acari</taxon>
        <taxon>Parasitiformes</taxon>
        <taxon>Ixodida</taxon>
        <taxon>Ixodoidea</taxon>
        <taxon>Ixodidae</taxon>
        <taxon>Rhipicephalinae</taxon>
        <taxon>Rhipicephalus</taxon>
        <taxon>Rhipicephalus</taxon>
    </lineage>
</organism>
<reference evidence="1" key="1">
    <citation type="submission" date="2012-11" db="EMBL/GenBank/DDBJ databases">
        <authorList>
            <person name="Lucero-Rivera Y.E."/>
            <person name="Tovar-Ramirez D."/>
        </authorList>
    </citation>
    <scope>NUCLEOTIDE SEQUENCE</scope>
    <source>
        <tissue evidence="1">Salivary gland</tissue>
    </source>
</reference>
<protein>
    <submittedName>
        <fullName evidence="1">Putative tick salivary cystatin</fullName>
    </submittedName>
</protein>
<dbReference type="CDD" id="cd00042">
    <property type="entry name" value="CY"/>
    <property type="match status" value="1"/>
</dbReference>
<dbReference type="InterPro" id="IPR046350">
    <property type="entry name" value="Cystatin_sf"/>
</dbReference>
<reference evidence="1" key="2">
    <citation type="journal article" date="2015" name="J. Proteomics">
        <title>Sexual differences in the sialomes of the zebra tick, Rhipicephalus pulchellus.</title>
        <authorList>
            <person name="Tan A.W."/>
            <person name="Francischetti I.M."/>
            <person name="Slovak M."/>
            <person name="Kini R.M."/>
            <person name="Ribeiro J.M."/>
        </authorList>
    </citation>
    <scope>NUCLEOTIDE SEQUENCE</scope>
    <source>
        <tissue evidence="1">Salivary gland</tissue>
    </source>
</reference>
<dbReference type="GO" id="GO:0004869">
    <property type="term" value="F:cysteine-type endopeptidase inhibitor activity"/>
    <property type="evidence" value="ECO:0007669"/>
    <property type="project" value="InterPro"/>
</dbReference>
<dbReference type="InterPro" id="IPR000010">
    <property type="entry name" value="Cystatin_dom"/>
</dbReference>
<dbReference type="EMBL" id="GACK01010880">
    <property type="protein sequence ID" value="JAA54154.1"/>
    <property type="molecule type" value="mRNA"/>
</dbReference>
<evidence type="ECO:0000313" key="1">
    <source>
        <dbReference type="EMBL" id="JAA54154.1"/>
    </source>
</evidence>
<dbReference type="MEROPS" id="I25.049"/>
<sequence length="144" mass="15489">MLPMDMAAIKPSCLLVLLGVWVGLFLGSCYVESVMMEGWVEQKPDGSPVYLKLAHYAVSTQIGRRTVYDAVVKLTYVAKQVDRGTNYKLTFLAAPSKCKIGQAYSAKKCSPAGPANKKCAAIAHVGTAANLKKVLSYTCVILKG</sequence>
<dbReference type="AlphaFoldDB" id="L7LTK0"/>
<accession>L7LTK0</accession>
<proteinExistence type="evidence at transcript level"/>
<dbReference type="SUPFAM" id="SSF54403">
    <property type="entry name" value="Cystatin/monellin"/>
    <property type="match status" value="1"/>
</dbReference>
<dbReference type="Gene3D" id="3.10.450.10">
    <property type="match status" value="1"/>
</dbReference>
<name>L7LTK0_RHIPC</name>